<proteinExistence type="predicted"/>
<protein>
    <submittedName>
        <fullName evidence="1">Uncharacterized protein</fullName>
    </submittedName>
</protein>
<comment type="caution">
    <text evidence="1">The sequence shown here is derived from an EMBL/GenBank/DDBJ whole genome shotgun (WGS) entry which is preliminary data.</text>
</comment>
<accession>A0ACB9Q8P6</accession>
<dbReference type="Proteomes" id="UP000828941">
    <property type="component" value="Chromosome 1"/>
</dbReference>
<evidence type="ECO:0000313" key="1">
    <source>
        <dbReference type="EMBL" id="KAI4357108.1"/>
    </source>
</evidence>
<evidence type="ECO:0000313" key="2">
    <source>
        <dbReference type="Proteomes" id="UP000828941"/>
    </source>
</evidence>
<gene>
    <name evidence="1" type="ORF">L6164_001077</name>
</gene>
<dbReference type="EMBL" id="CM039426">
    <property type="protein sequence ID" value="KAI4357108.1"/>
    <property type="molecule type" value="Genomic_DNA"/>
</dbReference>
<sequence>MFTEDEAIVSLLSSTLPIVGLCELGNCPQTTICGVLRGSTRPSYAVKINLGSFYAVGLLIPLIMGCLETGLLGSLVSVGCGSNSLCCCHDSSVDQDRLGVASREGKRVNQQSRE</sequence>
<reference evidence="1 2" key="1">
    <citation type="journal article" date="2022" name="DNA Res.">
        <title>Chromosomal-level genome assembly of the orchid tree Bauhinia variegata (Leguminosae; Cercidoideae) supports the allotetraploid origin hypothesis of Bauhinia.</title>
        <authorList>
            <person name="Zhong Y."/>
            <person name="Chen Y."/>
            <person name="Zheng D."/>
            <person name="Pang J."/>
            <person name="Liu Y."/>
            <person name="Luo S."/>
            <person name="Meng S."/>
            <person name="Qian L."/>
            <person name="Wei D."/>
            <person name="Dai S."/>
            <person name="Zhou R."/>
        </authorList>
    </citation>
    <scope>NUCLEOTIDE SEQUENCE [LARGE SCALE GENOMIC DNA]</scope>
    <source>
        <strain evidence="1">BV-YZ2020</strain>
    </source>
</reference>
<name>A0ACB9Q8P6_BAUVA</name>
<organism evidence="1 2">
    <name type="scientific">Bauhinia variegata</name>
    <name type="common">Purple orchid tree</name>
    <name type="synonym">Phanera variegata</name>
    <dbReference type="NCBI Taxonomy" id="167791"/>
    <lineage>
        <taxon>Eukaryota</taxon>
        <taxon>Viridiplantae</taxon>
        <taxon>Streptophyta</taxon>
        <taxon>Embryophyta</taxon>
        <taxon>Tracheophyta</taxon>
        <taxon>Spermatophyta</taxon>
        <taxon>Magnoliopsida</taxon>
        <taxon>eudicotyledons</taxon>
        <taxon>Gunneridae</taxon>
        <taxon>Pentapetalae</taxon>
        <taxon>rosids</taxon>
        <taxon>fabids</taxon>
        <taxon>Fabales</taxon>
        <taxon>Fabaceae</taxon>
        <taxon>Cercidoideae</taxon>
        <taxon>Cercideae</taxon>
        <taxon>Bauhiniinae</taxon>
        <taxon>Bauhinia</taxon>
    </lineage>
</organism>
<keyword evidence="2" id="KW-1185">Reference proteome</keyword>